<dbReference type="InterPro" id="IPR050723">
    <property type="entry name" value="CFA/CMAS"/>
</dbReference>
<evidence type="ECO:0000256" key="3">
    <source>
        <dbReference type="ARBA" id="ARBA00022679"/>
    </source>
</evidence>
<evidence type="ECO:0000256" key="4">
    <source>
        <dbReference type="ARBA" id="ARBA00022691"/>
    </source>
</evidence>
<comment type="similarity">
    <text evidence="1">Belongs to the CFA/CMAS family.</text>
</comment>
<accession>A0ABP8V1L0</accession>
<reference evidence="7" key="1">
    <citation type="journal article" date="2019" name="Int. J. Syst. Evol. Microbiol.">
        <title>The Global Catalogue of Microorganisms (GCM) 10K type strain sequencing project: providing services to taxonomists for standard genome sequencing and annotation.</title>
        <authorList>
            <consortium name="The Broad Institute Genomics Platform"/>
            <consortium name="The Broad Institute Genome Sequencing Center for Infectious Disease"/>
            <person name="Wu L."/>
            <person name="Ma J."/>
        </authorList>
    </citation>
    <scope>NUCLEOTIDE SEQUENCE [LARGE SCALE GENOMIC DNA]</scope>
    <source>
        <strain evidence="7">JCM 17805</strain>
    </source>
</reference>
<evidence type="ECO:0000256" key="1">
    <source>
        <dbReference type="ARBA" id="ARBA00010815"/>
    </source>
</evidence>
<keyword evidence="3" id="KW-0808">Transferase</keyword>
<dbReference type="Pfam" id="PF02353">
    <property type="entry name" value="CMAS"/>
    <property type="match status" value="1"/>
</dbReference>
<proteinExistence type="inferred from homology"/>
<dbReference type="Proteomes" id="UP001500604">
    <property type="component" value="Unassembled WGS sequence"/>
</dbReference>
<gene>
    <name evidence="6" type="primary">cfa</name>
    <name evidence="6" type="ORF">GCM10023116_23960</name>
</gene>
<dbReference type="NCBIfam" id="NF008686">
    <property type="entry name" value="PRK11705.1"/>
    <property type="match status" value="1"/>
</dbReference>
<evidence type="ECO:0000256" key="5">
    <source>
        <dbReference type="ARBA" id="ARBA00023098"/>
    </source>
</evidence>
<keyword evidence="4" id="KW-0949">S-adenosyl-L-methionine</keyword>
<keyword evidence="5" id="KW-0443">Lipid metabolism</keyword>
<dbReference type="PIRSF" id="PIRSF003085">
    <property type="entry name" value="CMAS"/>
    <property type="match status" value="1"/>
</dbReference>
<dbReference type="PANTHER" id="PTHR43667:SF1">
    <property type="entry name" value="CYCLOPROPANE-FATTY-ACYL-PHOSPHOLIPID SYNTHASE"/>
    <property type="match status" value="1"/>
</dbReference>
<dbReference type="Gene3D" id="3.40.50.150">
    <property type="entry name" value="Vaccinia Virus protein VP39"/>
    <property type="match status" value="1"/>
</dbReference>
<dbReference type="SUPFAM" id="SSF53335">
    <property type="entry name" value="S-adenosyl-L-methionine-dependent methyltransferases"/>
    <property type="match status" value="1"/>
</dbReference>
<dbReference type="CDD" id="cd02440">
    <property type="entry name" value="AdoMet_MTases"/>
    <property type="match status" value="1"/>
</dbReference>
<keyword evidence="7" id="KW-1185">Reference proteome</keyword>
<name>A0ABP8V1L0_9GAMM</name>
<organism evidence="6 7">
    <name type="scientific">Kistimonas scapharcae</name>
    <dbReference type="NCBI Taxonomy" id="1036133"/>
    <lineage>
        <taxon>Bacteria</taxon>
        <taxon>Pseudomonadati</taxon>
        <taxon>Pseudomonadota</taxon>
        <taxon>Gammaproteobacteria</taxon>
        <taxon>Oceanospirillales</taxon>
        <taxon>Endozoicomonadaceae</taxon>
        <taxon>Kistimonas</taxon>
    </lineage>
</organism>
<evidence type="ECO:0000313" key="7">
    <source>
        <dbReference type="Proteomes" id="UP001500604"/>
    </source>
</evidence>
<comment type="caution">
    <text evidence="6">The sequence shown here is derived from an EMBL/GenBank/DDBJ whole genome shotgun (WGS) entry which is preliminary data.</text>
</comment>
<keyword evidence="2" id="KW-0489">Methyltransferase</keyword>
<dbReference type="InterPro" id="IPR003333">
    <property type="entry name" value="CMAS"/>
</dbReference>
<dbReference type="PANTHER" id="PTHR43667">
    <property type="entry name" value="CYCLOPROPANE-FATTY-ACYL-PHOSPHOLIPID SYNTHASE"/>
    <property type="match status" value="1"/>
</dbReference>
<sequence>MGTIASHPVRTGYARRALESLLSGSGIQFDGTNPWDIHVHDARFYSRVLRQRSLGLGESYMDGWWDCEQLDALFHKLLQHRADRLSHRKLGFILDSLKTRLFNLQSRRRAFDVGEQHYNLGNDLFSVMLDPSMSYSCGYWKTATTLAEAQEAKLRLICEKLQLAPGMTLLDIGCGWGGLAEFAATHYGVEVTGITISDEQMTLACDRTRHLPVSIILKDYREMDGQFDRAVSVGMFEHVGEKNYRLYMETVHRLLKPGGYFLLHTIGNNTTTHGRDPWIHKYIFPNGEIPSPIQLTRSIEPLFVLEDWQNFGPDYDRTLLAWHENFKHHWPELKPAYNQRFYRMWTYYLLCFAGVFRARELQLWQLVLSHGKRPNRYDAAR</sequence>
<dbReference type="RefSeq" id="WP_345196206.1">
    <property type="nucleotide sequence ID" value="NZ_BAABFL010000363.1"/>
</dbReference>
<dbReference type="EMBL" id="BAABFL010000363">
    <property type="protein sequence ID" value="GAA4650113.1"/>
    <property type="molecule type" value="Genomic_DNA"/>
</dbReference>
<dbReference type="InterPro" id="IPR029063">
    <property type="entry name" value="SAM-dependent_MTases_sf"/>
</dbReference>
<protein>
    <submittedName>
        <fullName evidence="6">Cyclopropane fatty acyl phospholipid synthase</fullName>
    </submittedName>
</protein>
<evidence type="ECO:0000256" key="2">
    <source>
        <dbReference type="ARBA" id="ARBA00022603"/>
    </source>
</evidence>
<evidence type="ECO:0000313" key="6">
    <source>
        <dbReference type="EMBL" id="GAA4650113.1"/>
    </source>
</evidence>